<dbReference type="PANTHER" id="PTHR16524">
    <property type="entry name" value="CELL DEATH REGULATOR AVEN"/>
    <property type="match status" value="1"/>
</dbReference>
<dbReference type="EMBL" id="KV440992">
    <property type="protein sequence ID" value="OAD69300.1"/>
    <property type="molecule type" value="Genomic_DNA"/>
</dbReference>
<feature type="compositionally biased region" description="Basic and acidic residues" evidence="1">
    <location>
        <begin position="1"/>
        <end position="13"/>
    </location>
</feature>
<dbReference type="GeneID" id="29002587"/>
<reference evidence="3" key="1">
    <citation type="submission" date="2015-06" db="EMBL/GenBank/DDBJ databases">
        <title>Expansion of signal transduction pathways in fungi by whole-genome duplication.</title>
        <authorList>
            <consortium name="DOE Joint Genome Institute"/>
            <person name="Corrochano L.M."/>
            <person name="Kuo A."/>
            <person name="Marcet-Houben M."/>
            <person name="Polaino S."/>
            <person name="Salamov A."/>
            <person name="Villalobos J.M."/>
            <person name="Alvarez M.I."/>
            <person name="Avalos J."/>
            <person name="Benito E.P."/>
            <person name="Benoit I."/>
            <person name="Burger G."/>
            <person name="Camino L.P."/>
            <person name="Canovas D."/>
            <person name="Cerda-Olmedo E."/>
            <person name="Cheng J.-F."/>
            <person name="Dominguez A."/>
            <person name="Elias M."/>
            <person name="Eslava A.P."/>
            <person name="Glaser F."/>
            <person name="Grimwood J."/>
            <person name="Gutierrez G."/>
            <person name="Heitman J."/>
            <person name="Henrissat B."/>
            <person name="Iturriaga E.A."/>
            <person name="Lang B.F."/>
            <person name="Lavin J.L."/>
            <person name="Lee S."/>
            <person name="Li W."/>
            <person name="Lindquist E."/>
            <person name="Lopez-Garcia S."/>
            <person name="Luque E.M."/>
            <person name="Marcos A.T."/>
            <person name="Martin J."/>
            <person name="McCluskey K."/>
            <person name="Medina H.R."/>
            <person name="Miralles-Duran A."/>
            <person name="Miyazaki A."/>
            <person name="Munoz-Torres E."/>
            <person name="Oguiza J.A."/>
            <person name="Ohm R."/>
            <person name="Olmedo M."/>
            <person name="Orejas M."/>
            <person name="Ortiz-Castellanos L."/>
            <person name="Pisabarro A.G."/>
            <person name="Rodriguez-Romero J."/>
            <person name="Ruiz-Herrera J."/>
            <person name="Ruiz-Vazquez R."/>
            <person name="Sanz C."/>
            <person name="Schackwitz W."/>
            <person name="Schmutz J."/>
            <person name="Shahriari M."/>
            <person name="Shelest E."/>
            <person name="Silva-Franco F."/>
            <person name="Soanes D."/>
            <person name="Syed K."/>
            <person name="Tagua V.G."/>
            <person name="Talbot N.J."/>
            <person name="Thon M."/>
            <person name="De vries R.P."/>
            <person name="Wiebenga A."/>
            <person name="Yadav J.S."/>
            <person name="Braun E.L."/>
            <person name="Baker S."/>
            <person name="Garre V."/>
            <person name="Horwitz B."/>
            <person name="Torres-Martinez S."/>
            <person name="Idnurm A."/>
            <person name="Herrera-Estrella A."/>
            <person name="Gabaldon T."/>
            <person name="Grigoriev I.V."/>
        </authorList>
    </citation>
    <scope>NUCLEOTIDE SEQUENCE [LARGE SCALE GENOMIC DNA]</scope>
    <source>
        <strain evidence="3">NRRL 1555(-)</strain>
    </source>
</reference>
<dbReference type="RefSeq" id="XP_018287340.1">
    <property type="nucleotide sequence ID" value="XM_018441681.1"/>
</dbReference>
<dbReference type="PANTHER" id="PTHR16524:SF2">
    <property type="entry name" value="CELL DEATH REGULATOR AVEN"/>
    <property type="match status" value="1"/>
</dbReference>
<proteinExistence type="predicted"/>
<protein>
    <submittedName>
        <fullName evidence="2">Uncharacterized protein</fullName>
    </submittedName>
</protein>
<dbReference type="VEuPathDB" id="FungiDB:PHYBLDRAFT_66733"/>
<sequence length="330" mass="36755">MRPDEHKSKESKRYQAKKLKQGDATAAEIAGARKIAAAKSRDKGTGIAAIRRRNGEALPQSQIDEQRERSILFARRKLGTNADRYKEVSAEDEITQDAELGIDRETTELVGLLEETDDTAAGASYFKFKEEQVWDTQTTEEQEEVYRTMMQVDFDSFEGILQQTDTRTLLGLSEKDIGLVDCVFEQEPITVTKPIVPAVTKNSKGLVLFKSLIITEPKKEVDGIYLRNDGSNHRSATNNPKAALVDSTKDTEDLDELLALDTPKVTENHYPPRGFSHTTKEPQATRPSVPKPTSKKGFVLPKPGATRMSKMAAQTTEPTEDEAWLDDILG</sequence>
<feature type="region of interest" description="Disordered" evidence="1">
    <location>
        <begin position="265"/>
        <end position="330"/>
    </location>
</feature>
<feature type="region of interest" description="Disordered" evidence="1">
    <location>
        <begin position="40"/>
        <end position="62"/>
    </location>
</feature>
<organism evidence="2 3">
    <name type="scientific">Phycomyces blakesleeanus (strain ATCC 8743b / DSM 1359 / FGSC 10004 / NBRC 33097 / NRRL 1555)</name>
    <dbReference type="NCBI Taxonomy" id="763407"/>
    <lineage>
        <taxon>Eukaryota</taxon>
        <taxon>Fungi</taxon>
        <taxon>Fungi incertae sedis</taxon>
        <taxon>Mucoromycota</taxon>
        <taxon>Mucoromycotina</taxon>
        <taxon>Mucoromycetes</taxon>
        <taxon>Mucorales</taxon>
        <taxon>Phycomycetaceae</taxon>
        <taxon>Phycomyces</taxon>
    </lineage>
</organism>
<dbReference type="InParanoid" id="A0A163D7E5"/>
<gene>
    <name evidence="2" type="ORF">PHYBLDRAFT_66733</name>
</gene>
<evidence type="ECO:0000313" key="2">
    <source>
        <dbReference type="EMBL" id="OAD69300.1"/>
    </source>
</evidence>
<feature type="compositionally biased region" description="Acidic residues" evidence="1">
    <location>
        <begin position="318"/>
        <end position="330"/>
    </location>
</feature>
<evidence type="ECO:0000313" key="3">
    <source>
        <dbReference type="Proteomes" id="UP000077315"/>
    </source>
</evidence>
<dbReference type="InterPro" id="IPR026187">
    <property type="entry name" value="Aven"/>
</dbReference>
<dbReference type="AlphaFoldDB" id="A0A163D7E5"/>
<dbReference type="OrthoDB" id="5596566at2759"/>
<feature type="region of interest" description="Disordered" evidence="1">
    <location>
        <begin position="1"/>
        <end position="25"/>
    </location>
</feature>
<evidence type="ECO:0000256" key="1">
    <source>
        <dbReference type="SAM" id="MobiDB-lite"/>
    </source>
</evidence>
<name>A0A163D7E5_PHYB8</name>
<dbReference type="GO" id="GO:0010972">
    <property type="term" value="P:negative regulation of G2/M transition of mitotic cell cycle"/>
    <property type="evidence" value="ECO:0007669"/>
    <property type="project" value="TreeGrafter"/>
</dbReference>
<keyword evidence="3" id="KW-1185">Reference proteome</keyword>
<dbReference type="Proteomes" id="UP000077315">
    <property type="component" value="Unassembled WGS sequence"/>
</dbReference>
<accession>A0A163D7E5</accession>